<dbReference type="EMBL" id="JALJOQ010000098">
    <property type="protein sequence ID" value="KAK9798526.1"/>
    <property type="molecule type" value="Genomic_DNA"/>
</dbReference>
<accession>A0AAW1NWB0</accession>
<name>A0AAW1NWB0_9CHLO</name>
<sequence length="99" mass="11130">MAYRYVRGPQVVGFVRHNPMKCVAGTATVAVLWKDNRSNIKKLGTWFTSQASAQGTLQKVLIIGAFIYSLERVLHETRRAGRKKFRVEGGFHGGFFDQA</sequence>
<reference evidence="1 2" key="1">
    <citation type="journal article" date="2024" name="Nat. Commun.">
        <title>Phylogenomics reveals the evolutionary origins of lichenization in chlorophyte algae.</title>
        <authorList>
            <person name="Puginier C."/>
            <person name="Libourel C."/>
            <person name="Otte J."/>
            <person name="Skaloud P."/>
            <person name="Haon M."/>
            <person name="Grisel S."/>
            <person name="Petersen M."/>
            <person name="Berrin J.G."/>
            <person name="Delaux P.M."/>
            <person name="Dal Grande F."/>
            <person name="Keller J."/>
        </authorList>
    </citation>
    <scope>NUCLEOTIDE SEQUENCE [LARGE SCALE GENOMIC DNA]</scope>
    <source>
        <strain evidence="1 2">SAG 2036</strain>
    </source>
</reference>
<evidence type="ECO:0000313" key="1">
    <source>
        <dbReference type="EMBL" id="KAK9798526.1"/>
    </source>
</evidence>
<evidence type="ECO:0000313" key="2">
    <source>
        <dbReference type="Proteomes" id="UP001465755"/>
    </source>
</evidence>
<protein>
    <submittedName>
        <fullName evidence="1">Uncharacterized protein</fullName>
    </submittedName>
</protein>
<comment type="caution">
    <text evidence="1">The sequence shown here is derived from an EMBL/GenBank/DDBJ whole genome shotgun (WGS) entry which is preliminary data.</text>
</comment>
<gene>
    <name evidence="1" type="ORF">WJX73_007921</name>
</gene>
<dbReference type="AlphaFoldDB" id="A0AAW1NWB0"/>
<dbReference type="Proteomes" id="UP001465755">
    <property type="component" value="Unassembled WGS sequence"/>
</dbReference>
<proteinExistence type="predicted"/>
<organism evidence="1 2">
    <name type="scientific">Symbiochloris irregularis</name>
    <dbReference type="NCBI Taxonomy" id="706552"/>
    <lineage>
        <taxon>Eukaryota</taxon>
        <taxon>Viridiplantae</taxon>
        <taxon>Chlorophyta</taxon>
        <taxon>core chlorophytes</taxon>
        <taxon>Trebouxiophyceae</taxon>
        <taxon>Trebouxiales</taxon>
        <taxon>Trebouxiaceae</taxon>
        <taxon>Symbiochloris</taxon>
    </lineage>
</organism>
<keyword evidence="2" id="KW-1185">Reference proteome</keyword>